<feature type="region of interest" description="Disordered" evidence="1">
    <location>
        <begin position="17"/>
        <end position="44"/>
    </location>
</feature>
<evidence type="ECO:0000313" key="2">
    <source>
        <dbReference type="EnsemblPlants" id="Bo2g031350.1"/>
    </source>
</evidence>
<keyword evidence="3" id="KW-1185">Reference proteome</keyword>
<reference evidence="2 3" key="1">
    <citation type="journal article" date="2014" name="Genome Biol.">
        <title>Transcriptome and methylome profiling reveals relics of genome dominance in the mesopolyploid Brassica oleracea.</title>
        <authorList>
            <person name="Parkin I.A."/>
            <person name="Koh C."/>
            <person name="Tang H."/>
            <person name="Robinson S.J."/>
            <person name="Kagale S."/>
            <person name="Clarke W.E."/>
            <person name="Town C.D."/>
            <person name="Nixon J."/>
            <person name="Krishnakumar V."/>
            <person name="Bidwell S.L."/>
            <person name="Denoeud F."/>
            <person name="Belcram H."/>
            <person name="Links M.G."/>
            <person name="Just J."/>
            <person name="Clarke C."/>
            <person name="Bender T."/>
            <person name="Huebert T."/>
            <person name="Mason A.S."/>
            <person name="Pires J.C."/>
            <person name="Barker G."/>
            <person name="Moore J."/>
            <person name="Walley P.G."/>
            <person name="Manoli S."/>
            <person name="Batley J."/>
            <person name="Edwards D."/>
            <person name="Nelson M.N."/>
            <person name="Wang X."/>
            <person name="Paterson A.H."/>
            <person name="King G."/>
            <person name="Bancroft I."/>
            <person name="Chalhoub B."/>
            <person name="Sharpe A.G."/>
        </authorList>
    </citation>
    <scope>NUCLEOTIDE SEQUENCE</scope>
    <source>
        <strain evidence="2 3">cv. TO1000</strain>
    </source>
</reference>
<proteinExistence type="predicted"/>
<dbReference type="Gramene" id="Bo2g031350.1">
    <property type="protein sequence ID" value="Bo2g031350.1"/>
    <property type="gene ID" value="Bo2g031350"/>
</dbReference>
<accession>A0A0D3ALG3</accession>
<dbReference type="STRING" id="109376.A0A0D3ALG3"/>
<dbReference type="Proteomes" id="UP000032141">
    <property type="component" value="Chromosome C2"/>
</dbReference>
<feature type="compositionally biased region" description="Basic and acidic residues" evidence="1">
    <location>
        <begin position="21"/>
        <end position="38"/>
    </location>
</feature>
<name>A0A0D3ALG3_BRAOL</name>
<dbReference type="HOGENOM" id="CLU_1827985_0_0_1"/>
<evidence type="ECO:0000256" key="1">
    <source>
        <dbReference type="SAM" id="MobiDB-lite"/>
    </source>
</evidence>
<reference evidence="2" key="2">
    <citation type="submission" date="2015-03" db="UniProtKB">
        <authorList>
            <consortium name="EnsemblPlants"/>
        </authorList>
    </citation>
    <scope>IDENTIFICATION</scope>
</reference>
<dbReference type="AlphaFoldDB" id="A0A0D3ALG3"/>
<dbReference type="EnsemblPlants" id="Bo2g031350.1">
    <property type="protein sequence ID" value="Bo2g031350.1"/>
    <property type="gene ID" value="Bo2g031350"/>
</dbReference>
<evidence type="ECO:0008006" key="4">
    <source>
        <dbReference type="Google" id="ProtNLM"/>
    </source>
</evidence>
<evidence type="ECO:0000313" key="3">
    <source>
        <dbReference type="Proteomes" id="UP000032141"/>
    </source>
</evidence>
<sequence>MGPRKPSTEEQLDDLLLQRQQGHDNGRNRVRRDNEGNDNRYGNVFAEKHHEQHPVPRVVPHEDFHNNDRGNRQDIVLGNHPPRWETSFRSEIPEFLGTLNPKEFIDWLNIVEEILEFKQVPDDMRVSLVATRFKGRAMAWW</sequence>
<organism evidence="2 3">
    <name type="scientific">Brassica oleracea var. oleracea</name>
    <dbReference type="NCBI Taxonomy" id="109376"/>
    <lineage>
        <taxon>Eukaryota</taxon>
        <taxon>Viridiplantae</taxon>
        <taxon>Streptophyta</taxon>
        <taxon>Embryophyta</taxon>
        <taxon>Tracheophyta</taxon>
        <taxon>Spermatophyta</taxon>
        <taxon>Magnoliopsida</taxon>
        <taxon>eudicotyledons</taxon>
        <taxon>Gunneridae</taxon>
        <taxon>Pentapetalae</taxon>
        <taxon>rosids</taxon>
        <taxon>malvids</taxon>
        <taxon>Brassicales</taxon>
        <taxon>Brassicaceae</taxon>
        <taxon>Brassiceae</taxon>
        <taxon>Brassica</taxon>
    </lineage>
</organism>
<protein>
    <recommendedName>
        <fullName evidence="4">Retrotransposon gag domain-containing protein</fullName>
    </recommendedName>
</protein>